<feature type="transmembrane region" description="Helical" evidence="1">
    <location>
        <begin position="12"/>
        <end position="34"/>
    </location>
</feature>
<dbReference type="RefSeq" id="WP_380061763.1">
    <property type="nucleotide sequence ID" value="NZ_JBHSEI010000007.1"/>
</dbReference>
<reference evidence="3" key="1">
    <citation type="journal article" date="2019" name="Int. J. Syst. Evol. Microbiol.">
        <title>The Global Catalogue of Microorganisms (GCM) 10K type strain sequencing project: providing services to taxonomists for standard genome sequencing and annotation.</title>
        <authorList>
            <consortium name="The Broad Institute Genomics Platform"/>
            <consortium name="The Broad Institute Genome Sequencing Center for Infectious Disease"/>
            <person name="Wu L."/>
            <person name="Ma J."/>
        </authorList>
    </citation>
    <scope>NUCLEOTIDE SEQUENCE [LARGE SCALE GENOMIC DNA]</scope>
    <source>
        <strain evidence="3">CCUG 55995</strain>
    </source>
</reference>
<protein>
    <submittedName>
        <fullName evidence="2">Uncharacterized protein</fullName>
    </submittedName>
</protein>
<evidence type="ECO:0000313" key="2">
    <source>
        <dbReference type="EMBL" id="MFC4638755.1"/>
    </source>
</evidence>
<keyword evidence="1" id="KW-1133">Transmembrane helix</keyword>
<comment type="caution">
    <text evidence="2">The sequence shown here is derived from an EMBL/GenBank/DDBJ whole genome shotgun (WGS) entry which is preliminary data.</text>
</comment>
<dbReference type="EMBL" id="JBHSEI010000007">
    <property type="protein sequence ID" value="MFC4638755.1"/>
    <property type="molecule type" value="Genomic_DNA"/>
</dbReference>
<keyword evidence="1" id="KW-0472">Membrane</keyword>
<dbReference type="Proteomes" id="UP001595952">
    <property type="component" value="Unassembled WGS sequence"/>
</dbReference>
<evidence type="ECO:0000313" key="3">
    <source>
        <dbReference type="Proteomes" id="UP001595952"/>
    </source>
</evidence>
<accession>A0ABV9IAN9</accession>
<feature type="transmembrane region" description="Helical" evidence="1">
    <location>
        <begin position="95"/>
        <end position="116"/>
    </location>
</feature>
<proteinExistence type="predicted"/>
<keyword evidence="1" id="KW-0812">Transmembrane</keyword>
<keyword evidence="3" id="KW-1185">Reference proteome</keyword>
<sequence>MSSGPQVRPRPGPLLFMLACTAVLLGGLLLFILLMLTNHFVFPWWGMLALLGLLMAATQHAYWGAPWKGNTAASAWQLWREPQTRNLPVLPPLPLWKVALIYLGWLGLTAVIAFTFSKENQRRGQQQSASFNESSWLRSASKLGFVHVSCRDFPDTGLTSDSRCYIWPGASLASGEFKALLSEWVRDESGAYVNDHWNVPLFELPAQTAGGAWGGNATVRLRVWLAKEWDQELRPYRLNYLTRTGLRGGPVPAPLQEKMGWLRAQVFPAYFTFTPLK</sequence>
<gene>
    <name evidence="2" type="ORF">ACFO0D_10420</name>
</gene>
<name>A0ABV9IAN9_9DEIO</name>
<evidence type="ECO:0000256" key="1">
    <source>
        <dbReference type="SAM" id="Phobius"/>
    </source>
</evidence>
<organism evidence="2 3">
    <name type="scientific">Deinococcus hohokamensis</name>
    <dbReference type="NCBI Taxonomy" id="309883"/>
    <lineage>
        <taxon>Bacteria</taxon>
        <taxon>Thermotogati</taxon>
        <taxon>Deinococcota</taxon>
        <taxon>Deinococci</taxon>
        <taxon>Deinococcales</taxon>
        <taxon>Deinococcaceae</taxon>
        <taxon>Deinococcus</taxon>
    </lineage>
</organism>
<feature type="transmembrane region" description="Helical" evidence="1">
    <location>
        <begin position="41"/>
        <end position="62"/>
    </location>
</feature>